<keyword evidence="1" id="KW-0472">Membrane</keyword>
<dbReference type="AlphaFoldDB" id="A0A9W4U7E9"/>
<evidence type="ECO:0000256" key="1">
    <source>
        <dbReference type="SAM" id="Phobius"/>
    </source>
</evidence>
<dbReference type="OrthoDB" id="5429740at2759"/>
<reference evidence="2" key="1">
    <citation type="submission" date="2023-01" db="EMBL/GenBank/DDBJ databases">
        <authorList>
            <person name="Van Ghelder C."/>
            <person name="Rancurel C."/>
        </authorList>
    </citation>
    <scope>NUCLEOTIDE SEQUENCE</scope>
    <source>
        <strain evidence="2">CNCM I-4278</strain>
    </source>
</reference>
<accession>A0A9W4U7E9</accession>
<protein>
    <submittedName>
        <fullName evidence="2">Uncharacterized protein</fullName>
    </submittedName>
</protein>
<evidence type="ECO:0000313" key="2">
    <source>
        <dbReference type="EMBL" id="CAI6293356.1"/>
    </source>
</evidence>
<dbReference type="Proteomes" id="UP001152607">
    <property type="component" value="Unassembled WGS sequence"/>
</dbReference>
<evidence type="ECO:0000313" key="3">
    <source>
        <dbReference type="Proteomes" id="UP001152607"/>
    </source>
</evidence>
<sequence>MPGGPRPPLDVVASWPAPNYINPEGRGPVTSRLAYALSPITFFLVFGRLWVRFYVQRNSGVDDWLMIAALVIFLLHFAWLPELTV</sequence>
<feature type="transmembrane region" description="Helical" evidence="1">
    <location>
        <begin position="33"/>
        <end position="51"/>
    </location>
</feature>
<proteinExistence type="predicted"/>
<dbReference type="EMBL" id="CAOQHR010000002">
    <property type="protein sequence ID" value="CAI6293356.1"/>
    <property type="molecule type" value="Genomic_DNA"/>
</dbReference>
<organism evidence="2 3">
    <name type="scientific">Periconia digitata</name>
    <dbReference type="NCBI Taxonomy" id="1303443"/>
    <lineage>
        <taxon>Eukaryota</taxon>
        <taxon>Fungi</taxon>
        <taxon>Dikarya</taxon>
        <taxon>Ascomycota</taxon>
        <taxon>Pezizomycotina</taxon>
        <taxon>Dothideomycetes</taxon>
        <taxon>Pleosporomycetidae</taxon>
        <taxon>Pleosporales</taxon>
        <taxon>Massarineae</taxon>
        <taxon>Periconiaceae</taxon>
        <taxon>Periconia</taxon>
    </lineage>
</organism>
<keyword evidence="3" id="KW-1185">Reference proteome</keyword>
<comment type="caution">
    <text evidence="2">The sequence shown here is derived from an EMBL/GenBank/DDBJ whole genome shotgun (WGS) entry which is preliminary data.</text>
</comment>
<gene>
    <name evidence="2" type="ORF">PDIGIT_LOCUS2545</name>
</gene>
<keyword evidence="1" id="KW-1133">Transmembrane helix</keyword>
<feature type="transmembrane region" description="Helical" evidence="1">
    <location>
        <begin position="63"/>
        <end position="80"/>
    </location>
</feature>
<keyword evidence="1" id="KW-0812">Transmembrane</keyword>
<name>A0A9W4U7E9_9PLEO</name>